<reference evidence="2" key="4">
    <citation type="submission" date="2025-08" db="UniProtKB">
        <authorList>
            <consortium name="RefSeq"/>
        </authorList>
    </citation>
    <scope>IDENTIFICATION</scope>
    <source>
        <strain evidence="2">CBS432</strain>
    </source>
</reference>
<accession>A0A8B8USZ9</accession>
<sequence>MSNVSVAVGTAVGIPIAVGIIVGLIFWCILQRRYKKEEARDADLEKLVMEEVAVSVYDGFKAEISSSSEDSTINEKKESQDLKPCVEKTARAGYTPAYRRQLNASMGILHPKKQSTTYINVPIIFSGEKVNYGMVRDPSDSFMYPLTLMRKETGTLRSASISNLSSSTNETDLHEEIKLDDPYENDFTNYTVNKREFIERLRPH</sequence>
<evidence type="ECO:0000256" key="1">
    <source>
        <dbReference type="SAM" id="Phobius"/>
    </source>
</evidence>
<protein>
    <submittedName>
        <fullName evidence="2">Aim20p</fullName>
    </submittedName>
</protein>
<feature type="transmembrane region" description="Helical" evidence="1">
    <location>
        <begin position="6"/>
        <end position="30"/>
    </location>
</feature>
<dbReference type="OrthoDB" id="4061271at2759"/>
<reference evidence="2" key="3">
    <citation type="submission" date="2025-07" db="EMBL/GenBank/DDBJ databases">
        <authorList>
            <consortium name="NCBI Genome Project"/>
        </authorList>
    </citation>
    <scope>NUCLEOTIDE SEQUENCE</scope>
    <source>
        <strain evidence="2">CBS432</strain>
    </source>
</reference>
<gene>
    <name evidence="2" type="primary">AIM20</name>
    <name evidence="2" type="ORF">SPAR_I00120</name>
</gene>
<evidence type="ECO:0000313" key="2">
    <source>
        <dbReference type="RefSeq" id="XP_033766897.1"/>
    </source>
</evidence>
<organism evidence="2">
    <name type="scientific">Saccharomyces paradoxus</name>
    <name type="common">Yeast</name>
    <name type="synonym">Saccharomyces douglasii</name>
    <dbReference type="NCBI Taxonomy" id="27291"/>
    <lineage>
        <taxon>Eukaryota</taxon>
        <taxon>Fungi</taxon>
        <taxon>Dikarya</taxon>
        <taxon>Ascomycota</taxon>
        <taxon>Saccharomycotina</taxon>
        <taxon>Saccharomycetes</taxon>
        <taxon>Saccharomycetales</taxon>
        <taxon>Saccharomycetaceae</taxon>
        <taxon>Saccharomyces</taxon>
    </lineage>
</organism>
<keyword evidence="1" id="KW-0812">Transmembrane</keyword>
<dbReference type="VEuPathDB" id="FungiDB:SPAR_I00120"/>
<dbReference type="RefSeq" id="XP_033766897.1">
    <property type="nucleotide sequence ID" value="XM_033911006.1"/>
</dbReference>
<reference evidence="2" key="1">
    <citation type="journal article" date="2017" name="Nat. Genet.">
        <title>Contrasting evolutionary genome dynamics between domesticated and wild yeasts.</title>
        <authorList>
            <person name="Yue J.X."/>
            <person name="Li J."/>
            <person name="Aigrain L."/>
            <person name="Hallin J."/>
            <person name="Persson K."/>
            <person name="Oliver K."/>
            <person name="Bergstrom A."/>
            <person name="Coupland P."/>
            <person name="Warringer J."/>
            <person name="Lagomarsino M.C."/>
            <person name="Fischer G."/>
            <person name="Durbin R."/>
            <person name="Liti G."/>
        </authorList>
    </citation>
    <scope>NUCLEOTIDE SEQUENCE</scope>
    <source>
        <strain evidence="2">CBS432</strain>
    </source>
</reference>
<proteinExistence type="predicted"/>
<dbReference type="GeneID" id="54631216"/>
<reference evidence="2" key="2">
    <citation type="submission" date="2020-01" db="EMBL/GenBank/DDBJ databases">
        <title>Population-level Yeast Reference Genomes.</title>
        <authorList>
            <person name="Yue J.-X."/>
        </authorList>
    </citation>
    <scope>NUCLEOTIDE SEQUENCE</scope>
    <source>
        <strain evidence="2">CBS432</strain>
    </source>
</reference>
<keyword evidence="1" id="KW-0472">Membrane</keyword>
<dbReference type="AlphaFoldDB" id="A0A8B8USZ9"/>
<keyword evidence="1" id="KW-1133">Transmembrane helix</keyword>
<name>A0A8B8USZ9_SACPA</name>
<dbReference type="KEGG" id="spao:SPAR_I00120"/>